<protein>
    <submittedName>
        <fullName evidence="1">Uncharacterized protein</fullName>
    </submittedName>
</protein>
<evidence type="ECO:0000313" key="1">
    <source>
        <dbReference type="EMBL" id="KAH3841860.1"/>
    </source>
</evidence>
<reference evidence="1" key="1">
    <citation type="journal article" date="2019" name="bioRxiv">
        <title>The Genome of the Zebra Mussel, Dreissena polymorpha: A Resource for Invasive Species Research.</title>
        <authorList>
            <person name="McCartney M.A."/>
            <person name="Auch B."/>
            <person name="Kono T."/>
            <person name="Mallez S."/>
            <person name="Zhang Y."/>
            <person name="Obille A."/>
            <person name="Becker A."/>
            <person name="Abrahante J.E."/>
            <person name="Garbe J."/>
            <person name="Badalamenti J.P."/>
            <person name="Herman A."/>
            <person name="Mangelson H."/>
            <person name="Liachko I."/>
            <person name="Sullivan S."/>
            <person name="Sone E.D."/>
            <person name="Koren S."/>
            <person name="Silverstein K.A.T."/>
            <person name="Beckman K.B."/>
            <person name="Gohl D.M."/>
        </authorList>
    </citation>
    <scope>NUCLEOTIDE SEQUENCE</scope>
    <source>
        <strain evidence="1">Duluth1</strain>
        <tissue evidence="1">Whole animal</tissue>
    </source>
</reference>
<evidence type="ECO:0000313" key="2">
    <source>
        <dbReference type="Proteomes" id="UP000828390"/>
    </source>
</evidence>
<reference evidence="1" key="2">
    <citation type="submission" date="2020-11" db="EMBL/GenBank/DDBJ databases">
        <authorList>
            <person name="McCartney M.A."/>
            <person name="Auch B."/>
            <person name="Kono T."/>
            <person name="Mallez S."/>
            <person name="Becker A."/>
            <person name="Gohl D.M."/>
            <person name="Silverstein K.A.T."/>
            <person name="Koren S."/>
            <person name="Bechman K.B."/>
            <person name="Herman A."/>
            <person name="Abrahante J.E."/>
            <person name="Garbe J."/>
        </authorList>
    </citation>
    <scope>NUCLEOTIDE SEQUENCE</scope>
    <source>
        <strain evidence="1">Duluth1</strain>
        <tissue evidence="1">Whole animal</tissue>
    </source>
</reference>
<dbReference type="EMBL" id="JAIWYP010000004">
    <property type="protein sequence ID" value="KAH3841860.1"/>
    <property type="molecule type" value="Genomic_DNA"/>
</dbReference>
<accession>A0A9D4QTN6</accession>
<keyword evidence="2" id="KW-1185">Reference proteome</keyword>
<organism evidence="1 2">
    <name type="scientific">Dreissena polymorpha</name>
    <name type="common">Zebra mussel</name>
    <name type="synonym">Mytilus polymorpha</name>
    <dbReference type="NCBI Taxonomy" id="45954"/>
    <lineage>
        <taxon>Eukaryota</taxon>
        <taxon>Metazoa</taxon>
        <taxon>Spiralia</taxon>
        <taxon>Lophotrochozoa</taxon>
        <taxon>Mollusca</taxon>
        <taxon>Bivalvia</taxon>
        <taxon>Autobranchia</taxon>
        <taxon>Heteroconchia</taxon>
        <taxon>Euheterodonta</taxon>
        <taxon>Imparidentia</taxon>
        <taxon>Neoheterodontei</taxon>
        <taxon>Myida</taxon>
        <taxon>Dreissenoidea</taxon>
        <taxon>Dreissenidae</taxon>
        <taxon>Dreissena</taxon>
    </lineage>
</organism>
<dbReference type="Proteomes" id="UP000828390">
    <property type="component" value="Unassembled WGS sequence"/>
</dbReference>
<comment type="caution">
    <text evidence="1">The sequence shown here is derived from an EMBL/GenBank/DDBJ whole genome shotgun (WGS) entry which is preliminary data.</text>
</comment>
<dbReference type="AlphaFoldDB" id="A0A9D4QTN6"/>
<sequence length="71" mass="8396">MTLYLCRPQHVFPEPNHLRERFCFGNMLTLLPPEQLLTHFGTSFSTDITWIQTEGPQEIQTNRDTRRPHSI</sequence>
<name>A0A9D4QTN6_DREPO</name>
<proteinExistence type="predicted"/>
<gene>
    <name evidence="1" type="ORF">DPMN_115341</name>
</gene>